<name>A0A0F0KVH7_9MICO</name>
<feature type="transmembrane region" description="Helical" evidence="1">
    <location>
        <begin position="60"/>
        <end position="79"/>
    </location>
</feature>
<dbReference type="EMBL" id="JYIT01000072">
    <property type="protein sequence ID" value="KJL24878.1"/>
    <property type="molecule type" value="Genomic_DNA"/>
</dbReference>
<keyword evidence="1" id="KW-1133">Transmembrane helix</keyword>
<feature type="transmembrane region" description="Helical" evidence="1">
    <location>
        <begin position="29"/>
        <end position="48"/>
    </location>
</feature>
<evidence type="ECO:0000313" key="3">
    <source>
        <dbReference type="Proteomes" id="UP000033448"/>
    </source>
</evidence>
<keyword evidence="1" id="KW-0812">Transmembrane</keyword>
<gene>
    <name evidence="2" type="ORF">RL72_01601</name>
</gene>
<dbReference type="PATRIC" id="fig|582680.7.peg.1640"/>
<dbReference type="Proteomes" id="UP000033448">
    <property type="component" value="Unassembled WGS sequence"/>
</dbReference>
<evidence type="ECO:0000313" key="2">
    <source>
        <dbReference type="EMBL" id="KJL24878.1"/>
    </source>
</evidence>
<reference evidence="2 3" key="1">
    <citation type="submission" date="2015-02" db="EMBL/GenBank/DDBJ databases">
        <title>Draft genome sequences of ten Microbacterium spp. with emphasis on heavy metal contaminated environments.</title>
        <authorList>
            <person name="Corretto E."/>
        </authorList>
    </citation>
    <scope>NUCLEOTIDE SEQUENCE [LARGE SCALE GENOMIC DNA]</scope>
    <source>
        <strain evidence="2 3">DSM 23848</strain>
    </source>
</reference>
<comment type="caution">
    <text evidence="2">The sequence shown here is derived from an EMBL/GenBank/DDBJ whole genome shotgun (WGS) entry which is preliminary data.</text>
</comment>
<proteinExistence type="predicted"/>
<sequence>MHFKSPLKSYELTTAPVVPLGDGGSYLDVSSLVIEVAFLVLLVFAVFLTRRKNVRASRILIVLAVAYPIIVGSLIALQLSN</sequence>
<keyword evidence="1" id="KW-0472">Membrane</keyword>
<protein>
    <submittedName>
        <fullName evidence="2">Uncharacterized protein</fullName>
    </submittedName>
</protein>
<dbReference type="AlphaFoldDB" id="A0A0F0KVH7"/>
<evidence type="ECO:0000256" key="1">
    <source>
        <dbReference type="SAM" id="Phobius"/>
    </source>
</evidence>
<organism evidence="2 3">
    <name type="scientific">Microbacterium azadirachtae</name>
    <dbReference type="NCBI Taxonomy" id="582680"/>
    <lineage>
        <taxon>Bacteria</taxon>
        <taxon>Bacillati</taxon>
        <taxon>Actinomycetota</taxon>
        <taxon>Actinomycetes</taxon>
        <taxon>Micrococcales</taxon>
        <taxon>Microbacteriaceae</taxon>
        <taxon>Microbacterium</taxon>
    </lineage>
</organism>
<accession>A0A0F0KVH7</accession>
<keyword evidence="3" id="KW-1185">Reference proteome</keyword>